<name>A0A199VAQ1_ANACO</name>
<evidence type="ECO:0000313" key="7">
    <source>
        <dbReference type="Proteomes" id="UP000092600"/>
    </source>
</evidence>
<organism evidence="6 7">
    <name type="scientific">Ananas comosus</name>
    <name type="common">Pineapple</name>
    <name type="synonym">Ananas ananas</name>
    <dbReference type="NCBI Taxonomy" id="4615"/>
    <lineage>
        <taxon>Eukaryota</taxon>
        <taxon>Viridiplantae</taxon>
        <taxon>Streptophyta</taxon>
        <taxon>Embryophyta</taxon>
        <taxon>Tracheophyta</taxon>
        <taxon>Spermatophyta</taxon>
        <taxon>Magnoliopsida</taxon>
        <taxon>Liliopsida</taxon>
        <taxon>Poales</taxon>
        <taxon>Bromeliaceae</taxon>
        <taxon>Bromelioideae</taxon>
        <taxon>Ananas</taxon>
    </lineage>
</organism>
<comment type="function">
    <text evidence="4">Repressor of jasmonate responses.</text>
</comment>
<evidence type="ECO:0000256" key="1">
    <source>
        <dbReference type="ARBA" id="ARBA00008614"/>
    </source>
</evidence>
<evidence type="ECO:0000256" key="3">
    <source>
        <dbReference type="ARBA" id="ARBA00022843"/>
    </source>
</evidence>
<dbReference type="AlphaFoldDB" id="A0A199VAQ1"/>
<dbReference type="Proteomes" id="UP000092600">
    <property type="component" value="Unassembled WGS sequence"/>
</dbReference>
<dbReference type="InterPro" id="IPR010399">
    <property type="entry name" value="Tify_dom"/>
</dbReference>
<accession>A0A199VAQ1</accession>
<sequence length="225" mass="24740">MEREKTNFSITCSLLSKFMKEKGSIIGGLGLEIMGPKPLQQQANNGIDSQLATMNLLDGVNASVEEHIKNAGEQHESAENPHFNGSEKAQLTIFYGGEVLVFDDFSAGKVEELMRMAKETSSSVQNFRIAVPQFAASPTDHKLKSSSQNTAVPRPAQAIASDIPLVRRNSLHRFLAKRRERINTKAPYQLNYSLEAKNAAKTEDNNNSWLGLGSGVIGSEHELRL</sequence>
<evidence type="ECO:0000256" key="2">
    <source>
        <dbReference type="ARBA" id="ARBA00022819"/>
    </source>
</evidence>
<comment type="caution">
    <text evidence="6">The sequence shown here is derived from an EMBL/GenBank/DDBJ whole genome shotgun (WGS) entry which is preliminary data.</text>
</comment>
<dbReference type="Pfam" id="PF06200">
    <property type="entry name" value="tify"/>
    <property type="match status" value="1"/>
</dbReference>
<evidence type="ECO:0000259" key="5">
    <source>
        <dbReference type="PROSITE" id="PS51320"/>
    </source>
</evidence>
<dbReference type="Pfam" id="PF09425">
    <property type="entry name" value="Jas_motif"/>
    <property type="match status" value="1"/>
</dbReference>
<dbReference type="GO" id="GO:0005634">
    <property type="term" value="C:nucleus"/>
    <property type="evidence" value="ECO:0007669"/>
    <property type="project" value="UniProtKB-SubCell"/>
</dbReference>
<dbReference type="EMBL" id="LSRQ01002564">
    <property type="protein sequence ID" value="OAY73870.1"/>
    <property type="molecule type" value="Genomic_DNA"/>
</dbReference>
<dbReference type="PANTHER" id="PTHR33077:SF140">
    <property type="entry name" value="PROTEIN TIFY 10B"/>
    <property type="match status" value="1"/>
</dbReference>
<dbReference type="InterPro" id="IPR018467">
    <property type="entry name" value="CCT_CS"/>
</dbReference>
<comment type="subcellular location">
    <subcellularLocation>
        <location evidence="4">Nucleus</location>
    </subcellularLocation>
</comment>
<dbReference type="GO" id="GO:2000022">
    <property type="term" value="P:regulation of jasmonic acid mediated signaling pathway"/>
    <property type="evidence" value="ECO:0007669"/>
    <property type="project" value="UniProtKB-UniRule"/>
</dbReference>
<dbReference type="STRING" id="4615.A0A199VAQ1"/>
<protein>
    <recommendedName>
        <fullName evidence="4">Protein TIFY</fullName>
    </recommendedName>
    <alternativeName>
        <fullName evidence="4">Jasmonate ZIM domain-containing protein</fullName>
    </alternativeName>
</protein>
<comment type="similarity">
    <text evidence="1 4">Belongs to the TIFY/JAZ family.</text>
</comment>
<dbReference type="GO" id="GO:0009611">
    <property type="term" value="P:response to wounding"/>
    <property type="evidence" value="ECO:0007669"/>
    <property type="project" value="UniProtKB-UniRule"/>
</dbReference>
<dbReference type="PROSITE" id="PS51320">
    <property type="entry name" value="TIFY"/>
    <property type="match status" value="1"/>
</dbReference>
<gene>
    <name evidence="6" type="ORF">ACMD2_25586</name>
</gene>
<evidence type="ECO:0000313" key="6">
    <source>
        <dbReference type="EMBL" id="OAY73870.1"/>
    </source>
</evidence>
<reference evidence="6 7" key="1">
    <citation type="journal article" date="2016" name="DNA Res.">
        <title>The draft genome of MD-2 pineapple using hybrid error correction of long reads.</title>
        <authorList>
            <person name="Redwan R.M."/>
            <person name="Saidin A."/>
            <person name="Kumar S.V."/>
        </authorList>
    </citation>
    <scope>NUCLEOTIDE SEQUENCE [LARGE SCALE GENOMIC DNA]</scope>
    <source>
        <strain evidence="7">cv. MD2</strain>
        <tissue evidence="6">Leaf</tissue>
    </source>
</reference>
<feature type="domain" description="Tify" evidence="5">
    <location>
        <begin position="84"/>
        <end position="119"/>
    </location>
</feature>
<keyword evidence="3" id="KW-0832">Ubl conjugation</keyword>
<keyword evidence="2 4" id="KW-1184">Jasmonic acid signaling pathway</keyword>
<dbReference type="SMART" id="SM00979">
    <property type="entry name" value="TIFY"/>
    <property type="match status" value="1"/>
</dbReference>
<dbReference type="GO" id="GO:0031347">
    <property type="term" value="P:regulation of defense response"/>
    <property type="evidence" value="ECO:0007669"/>
    <property type="project" value="UniProtKB-UniRule"/>
</dbReference>
<evidence type="ECO:0000256" key="4">
    <source>
        <dbReference type="RuleBase" id="RU369065"/>
    </source>
</evidence>
<dbReference type="InterPro" id="IPR040390">
    <property type="entry name" value="TIFY/JAZ"/>
</dbReference>
<keyword evidence="4" id="KW-0539">Nucleus</keyword>
<proteinExistence type="inferred from homology"/>
<dbReference type="PANTHER" id="PTHR33077">
    <property type="entry name" value="PROTEIN TIFY 4A-RELATED-RELATED"/>
    <property type="match status" value="1"/>
</dbReference>
<comment type="domain">
    <text evidence="4">The jas domain is required for interaction with COI1.</text>
</comment>